<evidence type="ECO:0000256" key="7">
    <source>
        <dbReference type="ARBA" id="ARBA00022679"/>
    </source>
</evidence>
<evidence type="ECO:0000256" key="5">
    <source>
        <dbReference type="ARBA" id="ARBA00005708"/>
    </source>
</evidence>
<dbReference type="CDD" id="cd00534">
    <property type="entry name" value="DHNA_DHNTPE"/>
    <property type="match status" value="1"/>
</dbReference>
<evidence type="ECO:0000256" key="1">
    <source>
        <dbReference type="ARBA" id="ARBA00000198"/>
    </source>
</evidence>
<gene>
    <name evidence="16" type="ORF">CPE01_22220</name>
</gene>
<sequence length="546" mass="55765">MSDVTDAQGHRLDQIRLVGISATGYHGVFEHERREGQTFVVDVVVHLDTRRAAARDDLAHTLDYGTLAQQVVAVIEGPPADLIETVAERIAATVLADGAVTAVDVSVHKPQAPITVPFGDVVVEIRRDRSKLPAAEPHRPEPVTRAPAPAGPPPRTAALPIGTVEVAAAPAGQGSPAAAEPAPAPAPLHAEPPAAPPGAPAGAPAAAGFGATPIPAPLVDPAAAAAVGPLGAAAVAPPLVPLPPPGDVVTRGPLGGDVQVHPADEQVGSSLPFPSGDATQVVAPFEPDATQVVSSIPFEPDATQVMPFGPGDATQVVAPVPLDGGHDAGDVDGADDGVVEGEIVTDRLDEVPDGPVGAVLALGANLGNAQETLRTAVGDLDRTPGIDVIDVSPLARTAPVGGPEQPDFLNAVVLVRTTLSPRDLLRATQAVEQRHGRERTEHWGPRTLDVDIVVYGSVLAVTDDLELPHPRAHERAFVLQPWAQVDPAAVLPGLGGGPVAALAATAPDREGLRWLALDWLTAPVPAAQWEEPAENDAQAPPAAPEA</sequence>
<dbReference type="FunFam" id="3.30.1130.10:FF:000003">
    <property type="entry name" value="7,8-dihydroneopterin aldolase"/>
    <property type="match status" value="1"/>
</dbReference>
<dbReference type="InterPro" id="IPR035907">
    <property type="entry name" value="Hppk_sf"/>
</dbReference>
<dbReference type="GO" id="GO:0003848">
    <property type="term" value="F:2-amino-4-hydroxy-6-hydroxymethyldihydropteridine diphosphokinase activity"/>
    <property type="evidence" value="ECO:0007669"/>
    <property type="project" value="UniProtKB-EC"/>
</dbReference>
<comment type="similarity">
    <text evidence="6">In the N-terminal section; belongs to the DHNA family.</text>
</comment>
<evidence type="ECO:0000256" key="10">
    <source>
        <dbReference type="ARBA" id="ARBA00022840"/>
    </source>
</evidence>
<evidence type="ECO:0000256" key="13">
    <source>
        <dbReference type="RuleBase" id="RU362079"/>
    </source>
</evidence>
<keyword evidence="12 13" id="KW-0456">Lyase</keyword>
<dbReference type="UniPathway" id="UPA00077">
    <property type="reaction ID" value="UER00154"/>
</dbReference>
<dbReference type="PANTHER" id="PTHR43071:SF1">
    <property type="entry name" value="2-AMINO-4-HYDROXY-6-HYDROXYMETHYLDIHYDROPTERIDINE PYROPHOSPHOKINASE"/>
    <property type="match status" value="1"/>
</dbReference>
<evidence type="ECO:0000256" key="4">
    <source>
        <dbReference type="ARBA" id="ARBA00005051"/>
    </source>
</evidence>
<comment type="catalytic activity">
    <reaction evidence="1">
        <text>6-hydroxymethyl-7,8-dihydropterin + ATP = (7,8-dihydropterin-6-yl)methyl diphosphate + AMP + H(+)</text>
        <dbReference type="Rhea" id="RHEA:11412"/>
        <dbReference type="ChEBI" id="CHEBI:15378"/>
        <dbReference type="ChEBI" id="CHEBI:30616"/>
        <dbReference type="ChEBI" id="CHEBI:44841"/>
        <dbReference type="ChEBI" id="CHEBI:72950"/>
        <dbReference type="ChEBI" id="CHEBI:456215"/>
        <dbReference type="EC" id="2.7.6.3"/>
    </reaction>
</comment>
<dbReference type="SUPFAM" id="SSF55083">
    <property type="entry name" value="6-hydroxymethyl-7,8-dihydropterin pyrophosphokinase, HPPK"/>
    <property type="match status" value="1"/>
</dbReference>
<dbReference type="InterPro" id="IPR006157">
    <property type="entry name" value="FolB_dom"/>
</dbReference>
<comment type="similarity">
    <text evidence="5 13">Belongs to the DHNA family.</text>
</comment>
<dbReference type="GO" id="GO:0004150">
    <property type="term" value="F:dihydroneopterin aldolase activity"/>
    <property type="evidence" value="ECO:0007669"/>
    <property type="project" value="UniProtKB-UniRule"/>
</dbReference>
<evidence type="ECO:0000256" key="14">
    <source>
        <dbReference type="SAM" id="MobiDB-lite"/>
    </source>
</evidence>
<name>A0A510UVC6_9CELL</name>
<dbReference type="GO" id="GO:0046656">
    <property type="term" value="P:folic acid biosynthetic process"/>
    <property type="evidence" value="ECO:0007669"/>
    <property type="project" value="UniProtKB-UniRule"/>
</dbReference>
<dbReference type="Gene3D" id="3.30.70.560">
    <property type="entry name" value="7,8-Dihydro-6-hydroxymethylpterin-pyrophosphokinase HPPK"/>
    <property type="match status" value="1"/>
</dbReference>
<feature type="region of interest" description="Disordered" evidence="14">
    <location>
        <begin position="131"/>
        <end position="204"/>
    </location>
</feature>
<dbReference type="PANTHER" id="PTHR43071">
    <property type="entry name" value="2-AMINO-4-HYDROXY-6-HYDROXYMETHYLDIHYDROPTERIDINE PYROPHOSPHOKINASE"/>
    <property type="match status" value="1"/>
</dbReference>
<evidence type="ECO:0000256" key="6">
    <source>
        <dbReference type="ARBA" id="ARBA00009640"/>
    </source>
</evidence>
<evidence type="ECO:0000256" key="3">
    <source>
        <dbReference type="ARBA" id="ARBA00005013"/>
    </source>
</evidence>
<dbReference type="Pfam" id="PF01288">
    <property type="entry name" value="HPPK"/>
    <property type="match status" value="1"/>
</dbReference>
<evidence type="ECO:0000259" key="15">
    <source>
        <dbReference type="PROSITE" id="PS00794"/>
    </source>
</evidence>
<dbReference type="InterPro" id="IPR006156">
    <property type="entry name" value="Dihydroneopterin_aldolase"/>
</dbReference>
<keyword evidence="8" id="KW-0547">Nucleotide-binding</keyword>
<evidence type="ECO:0000256" key="11">
    <source>
        <dbReference type="ARBA" id="ARBA00022909"/>
    </source>
</evidence>
<keyword evidence="7" id="KW-0808">Transferase</keyword>
<keyword evidence="17" id="KW-1185">Reference proteome</keyword>
<organism evidence="16 17">
    <name type="scientific">Cellulomonas persica</name>
    <dbReference type="NCBI Taxonomy" id="76861"/>
    <lineage>
        <taxon>Bacteria</taxon>
        <taxon>Bacillati</taxon>
        <taxon>Actinomycetota</taxon>
        <taxon>Actinomycetes</taxon>
        <taxon>Micrococcales</taxon>
        <taxon>Cellulomonadaceae</taxon>
        <taxon>Cellulomonas</taxon>
    </lineage>
</organism>
<dbReference type="RefSeq" id="WP_146806725.1">
    <property type="nucleotide sequence ID" value="NZ_BJUA01000010.1"/>
</dbReference>
<feature type="compositionally biased region" description="Low complexity" evidence="14">
    <location>
        <begin position="167"/>
        <end position="192"/>
    </location>
</feature>
<dbReference type="GO" id="GO:0016301">
    <property type="term" value="F:kinase activity"/>
    <property type="evidence" value="ECO:0007669"/>
    <property type="project" value="UniProtKB-KW"/>
</dbReference>
<feature type="domain" description="7,8-dihydro-6-hydroxymethylpterin-pyrophosphokinase" evidence="15">
    <location>
        <begin position="442"/>
        <end position="453"/>
    </location>
</feature>
<keyword evidence="10" id="KW-0067">ATP-binding</keyword>
<keyword evidence="11 13" id="KW-0289">Folate biosynthesis</keyword>
<dbReference type="GO" id="GO:0046654">
    <property type="term" value="P:tetrahydrofolate biosynthetic process"/>
    <property type="evidence" value="ECO:0007669"/>
    <property type="project" value="UniProtKB-UniRule"/>
</dbReference>
<dbReference type="EMBL" id="BJUA01000010">
    <property type="protein sequence ID" value="GEK18489.1"/>
    <property type="molecule type" value="Genomic_DNA"/>
</dbReference>
<dbReference type="EC" id="2.7.6.3" evidence="13"/>
<dbReference type="OrthoDB" id="9808041at2"/>
<comment type="caution">
    <text evidence="16">The sequence shown here is derived from an EMBL/GenBank/DDBJ whole genome shotgun (WGS) entry which is preliminary data.</text>
</comment>
<evidence type="ECO:0000256" key="8">
    <source>
        <dbReference type="ARBA" id="ARBA00022741"/>
    </source>
</evidence>
<dbReference type="AlphaFoldDB" id="A0A510UVC6"/>
<dbReference type="SUPFAM" id="SSF55620">
    <property type="entry name" value="Tetrahydrobiopterin biosynthesis enzymes-like"/>
    <property type="match status" value="1"/>
</dbReference>
<dbReference type="InterPro" id="IPR000550">
    <property type="entry name" value="Hppk"/>
</dbReference>
<dbReference type="SMART" id="SM00905">
    <property type="entry name" value="FolB"/>
    <property type="match status" value="1"/>
</dbReference>
<proteinExistence type="inferred from homology"/>
<keyword evidence="9" id="KW-0418">Kinase</keyword>
<evidence type="ECO:0000313" key="16">
    <source>
        <dbReference type="EMBL" id="GEK18489.1"/>
    </source>
</evidence>
<dbReference type="GO" id="GO:0005524">
    <property type="term" value="F:ATP binding"/>
    <property type="evidence" value="ECO:0007669"/>
    <property type="project" value="UniProtKB-KW"/>
</dbReference>
<dbReference type="InterPro" id="IPR043133">
    <property type="entry name" value="GTP-CH-I_C/QueF"/>
</dbReference>
<dbReference type="Gene3D" id="3.30.1130.10">
    <property type="match status" value="1"/>
</dbReference>
<dbReference type="EC" id="4.1.2.25" evidence="13"/>
<comment type="function">
    <text evidence="13">Catalyzes the conversion of 7,8-dihydroneopterin to 6-hydroxymethyl-7,8-dihydropterin.</text>
</comment>
<dbReference type="Proteomes" id="UP000321386">
    <property type="component" value="Unassembled WGS sequence"/>
</dbReference>
<evidence type="ECO:0000256" key="9">
    <source>
        <dbReference type="ARBA" id="ARBA00022777"/>
    </source>
</evidence>
<dbReference type="CDD" id="cd00483">
    <property type="entry name" value="HPPK"/>
    <property type="match status" value="1"/>
</dbReference>
<dbReference type="Pfam" id="PF02152">
    <property type="entry name" value="FolB"/>
    <property type="match status" value="1"/>
</dbReference>
<feature type="compositionally biased region" description="Basic and acidic residues" evidence="14">
    <location>
        <begin position="131"/>
        <end position="142"/>
    </location>
</feature>
<evidence type="ECO:0000256" key="12">
    <source>
        <dbReference type="ARBA" id="ARBA00023239"/>
    </source>
</evidence>
<dbReference type="NCBIfam" id="TIGR00525">
    <property type="entry name" value="folB"/>
    <property type="match status" value="1"/>
</dbReference>
<dbReference type="PROSITE" id="PS00794">
    <property type="entry name" value="HPPK"/>
    <property type="match status" value="1"/>
</dbReference>
<evidence type="ECO:0000313" key="17">
    <source>
        <dbReference type="Proteomes" id="UP000321386"/>
    </source>
</evidence>
<dbReference type="NCBIfam" id="TIGR01498">
    <property type="entry name" value="folK"/>
    <property type="match status" value="1"/>
</dbReference>
<comment type="catalytic activity">
    <reaction evidence="2 13">
        <text>7,8-dihydroneopterin = 6-hydroxymethyl-7,8-dihydropterin + glycolaldehyde</text>
        <dbReference type="Rhea" id="RHEA:10540"/>
        <dbReference type="ChEBI" id="CHEBI:17001"/>
        <dbReference type="ChEBI" id="CHEBI:17071"/>
        <dbReference type="ChEBI" id="CHEBI:44841"/>
        <dbReference type="EC" id="4.1.2.25"/>
    </reaction>
</comment>
<evidence type="ECO:0000256" key="2">
    <source>
        <dbReference type="ARBA" id="ARBA00001353"/>
    </source>
</evidence>
<protein>
    <recommendedName>
        <fullName evidence="13">Bifunctional folate synthesis protein</fullName>
    </recommendedName>
    <domain>
        <recommendedName>
            <fullName evidence="13">Dihydroneopterin aldolase</fullName>
            <shortName evidence="13">DHNA</shortName>
            <ecNumber evidence="13">4.1.2.25</ecNumber>
        </recommendedName>
        <alternativeName>
            <fullName evidence="13">7,8-dihydroneopterin aldolase</fullName>
        </alternativeName>
    </domain>
    <domain>
        <recommendedName>
            <fullName evidence="13">2-amino-4-hydroxy-6-hydroxymethyldihydropteridine pyrophosphokinase</fullName>
            <ecNumber evidence="13">2.7.6.3</ecNumber>
        </recommendedName>
        <alternativeName>
            <fullName evidence="13">6-hydroxymethyl-7,8-dihydropterin pyrophosphokinase</fullName>
            <shortName evidence="13">PPPK</shortName>
        </alternativeName>
        <alternativeName>
            <fullName evidence="13">7,8-dihydro-6-hydroxymethylpterin pyrophosphokinase</fullName>
            <shortName evidence="13">HPPK</shortName>
        </alternativeName>
    </domain>
</protein>
<comment type="pathway">
    <text evidence="4">Cofactor biosynthesis; tetrahydrofolate biosynthesis; 2-amino-4-hydroxy-6-hydroxymethyl-7,8-dihydropteridine diphosphate from 7,8-dihydroneopterin triphosphate: step 4/4.</text>
</comment>
<reference evidence="16 17" key="1">
    <citation type="submission" date="2019-07" db="EMBL/GenBank/DDBJ databases">
        <title>Whole genome shotgun sequence of Cellulomonas persica NBRC 101101.</title>
        <authorList>
            <person name="Hosoyama A."/>
            <person name="Uohara A."/>
            <person name="Ohji S."/>
            <person name="Ichikawa N."/>
        </authorList>
    </citation>
    <scope>NUCLEOTIDE SEQUENCE [LARGE SCALE GENOMIC DNA]</scope>
    <source>
        <strain evidence="16 17">NBRC 101101</strain>
    </source>
</reference>
<comment type="pathway">
    <text evidence="3 13">Cofactor biosynthesis; tetrahydrofolate biosynthesis; 2-amino-4-hydroxy-6-hydroxymethyl-7,8-dihydropteridine diphosphate from 7,8-dihydroneopterin triphosphate: step 3/4.</text>
</comment>
<accession>A0A510UVC6</accession>
<dbReference type="NCBIfam" id="TIGR00526">
    <property type="entry name" value="folB_dom"/>
    <property type="match status" value="1"/>
</dbReference>